<evidence type="ECO:0000256" key="3">
    <source>
        <dbReference type="ARBA" id="ARBA00022946"/>
    </source>
</evidence>
<evidence type="ECO:0008006" key="8">
    <source>
        <dbReference type="Google" id="ProtNLM"/>
    </source>
</evidence>
<keyword evidence="4" id="KW-0560">Oxidoreductase</keyword>
<dbReference type="PANTHER" id="PTHR10543:SF114">
    <property type="entry name" value="CAROTENOID CLEAVAGE DIOXYGENASE"/>
    <property type="match status" value="1"/>
</dbReference>
<dbReference type="GO" id="GO:0016121">
    <property type="term" value="P:carotene catabolic process"/>
    <property type="evidence" value="ECO:0007669"/>
    <property type="project" value="TreeGrafter"/>
</dbReference>
<evidence type="ECO:0000256" key="2">
    <source>
        <dbReference type="ARBA" id="ARBA00022723"/>
    </source>
</evidence>
<dbReference type="GO" id="GO:0009570">
    <property type="term" value="C:chloroplast stroma"/>
    <property type="evidence" value="ECO:0007669"/>
    <property type="project" value="TreeGrafter"/>
</dbReference>
<organism evidence="7">
    <name type="scientific">Aegilops tauschii</name>
    <name type="common">Tausch's goatgrass</name>
    <name type="synonym">Aegilops squarrosa</name>
    <dbReference type="NCBI Taxonomy" id="37682"/>
    <lineage>
        <taxon>Eukaryota</taxon>
        <taxon>Viridiplantae</taxon>
        <taxon>Streptophyta</taxon>
        <taxon>Embryophyta</taxon>
        <taxon>Tracheophyta</taxon>
        <taxon>Spermatophyta</taxon>
        <taxon>Magnoliopsida</taxon>
        <taxon>Liliopsida</taxon>
        <taxon>Poales</taxon>
        <taxon>Poaceae</taxon>
        <taxon>BOP clade</taxon>
        <taxon>Pooideae</taxon>
        <taxon>Triticodae</taxon>
        <taxon>Triticeae</taxon>
        <taxon>Triticinae</taxon>
        <taxon>Aegilops</taxon>
    </lineage>
</organism>
<dbReference type="GO" id="GO:0010436">
    <property type="term" value="F:carotenoid dioxygenase activity"/>
    <property type="evidence" value="ECO:0007669"/>
    <property type="project" value="TreeGrafter"/>
</dbReference>
<dbReference type="Pfam" id="PF03055">
    <property type="entry name" value="RPE65"/>
    <property type="match status" value="1"/>
</dbReference>
<keyword evidence="2 6" id="KW-0479">Metal-binding</keyword>
<evidence type="ECO:0000256" key="5">
    <source>
        <dbReference type="ARBA" id="ARBA00023004"/>
    </source>
</evidence>
<sequence>MAVDYPRIMEEKCFDSTFLNLQSGHIDVRPKFGGFAKFCLHEKEDATTKNKGREDRIKVKYHHLARNQFCSGATFVPKVNGTNEDDGWIVSFVHDEGTNKSKVHIINAQTFEYEPIAKIALPQRVPYGFHGAFVSKST</sequence>
<comment type="cofactor">
    <cofactor evidence="6">
        <name>Fe(2+)</name>
        <dbReference type="ChEBI" id="CHEBI:29033"/>
    </cofactor>
    <text evidence="6">Binds 1 Fe(2+) ion per subunit.</text>
</comment>
<keyword evidence="5 6" id="KW-0408">Iron</keyword>
<evidence type="ECO:0000256" key="6">
    <source>
        <dbReference type="PIRSR" id="PIRSR604294-1"/>
    </source>
</evidence>
<accession>M8BPI4</accession>
<evidence type="ECO:0000313" key="7">
    <source>
        <dbReference type="EnsemblPlants" id="EMT26925"/>
    </source>
</evidence>
<comment type="similarity">
    <text evidence="1">Belongs to the carotenoid oxygenase family.</text>
</comment>
<dbReference type="EnsemblPlants" id="EMT26925">
    <property type="protein sequence ID" value="EMT26925"/>
    <property type="gene ID" value="F775_21549"/>
</dbReference>
<evidence type="ECO:0000256" key="1">
    <source>
        <dbReference type="ARBA" id="ARBA00006787"/>
    </source>
</evidence>
<keyword evidence="4" id="KW-0223">Dioxygenase</keyword>
<feature type="binding site" evidence="6">
    <location>
        <position position="130"/>
    </location>
    <ligand>
        <name>Fe cation</name>
        <dbReference type="ChEBI" id="CHEBI:24875"/>
        <note>catalytic</note>
    </ligand>
</feature>
<dbReference type="PANTHER" id="PTHR10543">
    <property type="entry name" value="BETA-CAROTENE DIOXYGENASE"/>
    <property type="match status" value="1"/>
</dbReference>
<name>M8BPI4_AEGTA</name>
<keyword evidence="3" id="KW-0809">Transit peptide</keyword>
<dbReference type="AlphaFoldDB" id="M8BPI4"/>
<dbReference type="InterPro" id="IPR004294">
    <property type="entry name" value="Carotenoid_Oase"/>
</dbReference>
<dbReference type="GO" id="GO:0046872">
    <property type="term" value="F:metal ion binding"/>
    <property type="evidence" value="ECO:0007669"/>
    <property type="project" value="UniProtKB-KW"/>
</dbReference>
<evidence type="ECO:0000256" key="4">
    <source>
        <dbReference type="ARBA" id="ARBA00022964"/>
    </source>
</evidence>
<reference evidence="7" key="1">
    <citation type="submission" date="2015-06" db="UniProtKB">
        <authorList>
            <consortium name="EnsemblPlants"/>
        </authorList>
    </citation>
    <scope>IDENTIFICATION</scope>
</reference>
<proteinExistence type="inferred from homology"/>
<protein>
    <recommendedName>
        <fullName evidence="8">Carotenoid 9,10(9',10')-cleavage dioxygenase 1</fullName>
    </recommendedName>
</protein>